<proteinExistence type="predicted"/>
<keyword evidence="2" id="KW-1185">Reference proteome</keyword>
<evidence type="ECO:0000313" key="1">
    <source>
        <dbReference type="EMBL" id="OAB76375.1"/>
    </source>
</evidence>
<sequence length="381" mass="45136">MIVKCNPITAYLIDQWKQNAFSTEPNITTITTTKDKPIPLFYANDCNGYLGYYLTQANLHHQFSKEKVNILHIEINDESLQFPIHTYDIFFKHLMQRYPTESDGLTILQGIIQQVGQEWFEFIIEGLDWKKFMTLRHTIKYAELNFMEVVEQHISNEELRELFVLLQPYRGDVGFNTMAGYLYKQLFDMHKMPEFWMSAHHYRGEYETETLEEVEICTFVDDDNAQYKDLSYTNYSIVFHSSDLKLSSVLFTKVNMDEFALNLFLWPYDFVEVDSPQIFKLDVSIPEDFTEFEELHEKLVDKLQNIAPDFEMHNIYTPEDYQNGYGFNQGTGTRWALSAKQAMKLSTKLMSKSLYNHWGYAWFTSVPIFINHWNEKATQYE</sequence>
<dbReference type="Proteomes" id="UP000077134">
    <property type="component" value="Unassembled WGS sequence"/>
</dbReference>
<evidence type="ECO:0000313" key="2">
    <source>
        <dbReference type="Proteomes" id="UP000077134"/>
    </source>
</evidence>
<accession>A0A167FB75</accession>
<reference evidence="1 2" key="1">
    <citation type="submission" date="2016-02" db="EMBL/GenBank/DDBJ databases">
        <title>Paenibacillus sp. LPB0068, isolated from Crassostrea gigas.</title>
        <authorList>
            <person name="Shin S.-K."/>
            <person name="Yi H."/>
        </authorList>
    </citation>
    <scope>NUCLEOTIDE SEQUENCE [LARGE SCALE GENOMIC DNA]</scope>
    <source>
        <strain evidence="1 2">LPB0068</strain>
    </source>
</reference>
<protein>
    <submittedName>
        <fullName evidence="1">Uncharacterized protein</fullName>
    </submittedName>
</protein>
<gene>
    <name evidence="1" type="ORF">PNBC_02880</name>
</gene>
<dbReference type="RefSeq" id="WP_068655036.1">
    <property type="nucleotide sequence ID" value="NZ_CP017770.1"/>
</dbReference>
<dbReference type="EMBL" id="LSFN01000005">
    <property type="protein sequence ID" value="OAB76375.1"/>
    <property type="molecule type" value="Genomic_DNA"/>
</dbReference>
<name>A0A167FB75_9BACL</name>
<comment type="caution">
    <text evidence="1">The sequence shown here is derived from an EMBL/GenBank/DDBJ whole genome shotgun (WGS) entry which is preliminary data.</text>
</comment>
<dbReference type="STRING" id="1763538.LPB68_00655"/>
<dbReference type="KEGG" id="pcx:LPB68_00655"/>
<dbReference type="AlphaFoldDB" id="A0A167FB75"/>
<organism evidence="1 2">
    <name type="scientific">Paenibacillus crassostreae</name>
    <dbReference type="NCBI Taxonomy" id="1763538"/>
    <lineage>
        <taxon>Bacteria</taxon>
        <taxon>Bacillati</taxon>
        <taxon>Bacillota</taxon>
        <taxon>Bacilli</taxon>
        <taxon>Bacillales</taxon>
        <taxon>Paenibacillaceae</taxon>
        <taxon>Paenibacillus</taxon>
    </lineage>
</organism>